<organism evidence="3 4">
    <name type="scientific">Vineibacter terrae</name>
    <dbReference type="NCBI Taxonomy" id="2586908"/>
    <lineage>
        <taxon>Bacteria</taxon>
        <taxon>Pseudomonadati</taxon>
        <taxon>Pseudomonadota</taxon>
        <taxon>Alphaproteobacteria</taxon>
        <taxon>Hyphomicrobiales</taxon>
        <taxon>Vineibacter</taxon>
    </lineage>
</organism>
<evidence type="ECO:0000256" key="2">
    <source>
        <dbReference type="SAM" id="Phobius"/>
    </source>
</evidence>
<accession>A0A5C8PFH4</accession>
<evidence type="ECO:0000313" key="4">
    <source>
        <dbReference type="Proteomes" id="UP000321638"/>
    </source>
</evidence>
<evidence type="ECO:0000313" key="3">
    <source>
        <dbReference type="EMBL" id="TXL72533.1"/>
    </source>
</evidence>
<dbReference type="EMBL" id="VDUZ01000032">
    <property type="protein sequence ID" value="TXL72533.1"/>
    <property type="molecule type" value="Genomic_DNA"/>
</dbReference>
<evidence type="ECO:0000256" key="1">
    <source>
        <dbReference type="SAM" id="MobiDB-lite"/>
    </source>
</evidence>
<protein>
    <submittedName>
        <fullName evidence="3">Uncharacterized protein</fullName>
    </submittedName>
</protein>
<name>A0A5C8PFH4_9HYPH</name>
<feature type="region of interest" description="Disordered" evidence="1">
    <location>
        <begin position="95"/>
        <end position="119"/>
    </location>
</feature>
<keyword evidence="2" id="KW-0812">Transmembrane</keyword>
<dbReference type="Proteomes" id="UP000321638">
    <property type="component" value="Unassembled WGS sequence"/>
</dbReference>
<sequence>MLPAGIILICLSLAWGFMATMNAIANKGIASIPDLMLTGTLFLSGCVLLAGGNIAGAVRQAREQQAKAEADGVKAIVDQLHYLGRLAHHQAAAPAAPSAANAEASPDARTAHTSTWPTAAPMTASDARAFLQREGVEITSEGAGWRIRSKTGVHKFVRDQQEFDAFCLQLAETLWRQGTV</sequence>
<proteinExistence type="predicted"/>
<feature type="transmembrane region" description="Helical" evidence="2">
    <location>
        <begin position="35"/>
        <end position="58"/>
    </location>
</feature>
<dbReference type="AlphaFoldDB" id="A0A5C8PFH4"/>
<keyword evidence="2" id="KW-1133">Transmembrane helix</keyword>
<gene>
    <name evidence="3" type="ORF">FHP25_24880</name>
</gene>
<dbReference type="RefSeq" id="WP_147849692.1">
    <property type="nucleotide sequence ID" value="NZ_VDUZ01000032.1"/>
</dbReference>
<comment type="caution">
    <text evidence="3">The sequence shown here is derived from an EMBL/GenBank/DDBJ whole genome shotgun (WGS) entry which is preliminary data.</text>
</comment>
<keyword evidence="4" id="KW-1185">Reference proteome</keyword>
<reference evidence="3 4" key="1">
    <citation type="submission" date="2019-06" db="EMBL/GenBank/DDBJ databases">
        <title>New taxonomy in bacterial strain CC-CFT640, isolated from vineyard.</title>
        <authorList>
            <person name="Lin S.-Y."/>
            <person name="Tsai C.-F."/>
            <person name="Young C.-C."/>
        </authorList>
    </citation>
    <scope>NUCLEOTIDE SEQUENCE [LARGE SCALE GENOMIC DNA]</scope>
    <source>
        <strain evidence="3 4">CC-CFT640</strain>
    </source>
</reference>
<keyword evidence="2" id="KW-0472">Membrane</keyword>
<feature type="compositionally biased region" description="Low complexity" evidence="1">
    <location>
        <begin position="95"/>
        <end position="108"/>
    </location>
</feature>